<dbReference type="GO" id="GO:0005634">
    <property type="term" value="C:nucleus"/>
    <property type="evidence" value="ECO:0007669"/>
    <property type="project" value="TreeGrafter"/>
</dbReference>
<feature type="region of interest" description="Disordered" evidence="2">
    <location>
        <begin position="185"/>
        <end position="294"/>
    </location>
</feature>
<dbReference type="InterPro" id="IPR002087">
    <property type="entry name" value="Anti_prolifrtn"/>
</dbReference>
<dbReference type="PANTHER" id="PTHR22978:SF22">
    <property type="entry name" value="BTG FAMILY PROTEIN"/>
    <property type="match status" value="1"/>
</dbReference>
<dbReference type="SUPFAM" id="SSF160696">
    <property type="entry name" value="BTG domain-like"/>
    <property type="match status" value="1"/>
</dbReference>
<feature type="domain" description="Anti-proliferative protein" evidence="3">
    <location>
        <begin position="10"/>
        <end position="117"/>
    </location>
</feature>
<evidence type="ECO:0000256" key="1">
    <source>
        <dbReference type="ARBA" id="ARBA00007989"/>
    </source>
</evidence>
<dbReference type="InterPro" id="IPR036054">
    <property type="entry name" value="BTG-like_sf"/>
</dbReference>
<evidence type="ECO:0000256" key="2">
    <source>
        <dbReference type="SAM" id="MobiDB-lite"/>
    </source>
</evidence>
<feature type="compositionally biased region" description="Low complexity" evidence="2">
    <location>
        <begin position="187"/>
        <end position="230"/>
    </location>
</feature>
<dbReference type="GO" id="GO:0005737">
    <property type="term" value="C:cytoplasm"/>
    <property type="evidence" value="ECO:0007669"/>
    <property type="project" value="TreeGrafter"/>
</dbReference>
<dbReference type="Pfam" id="PF07742">
    <property type="entry name" value="BTG"/>
    <property type="match status" value="1"/>
</dbReference>
<dbReference type="Proteomes" id="UP000054549">
    <property type="component" value="Unassembled WGS sequence"/>
</dbReference>
<dbReference type="AlphaFoldDB" id="A0A0C2TUR4"/>
<sequence>MAPSNITLTVDHAVAFLTRPLAGAYAANVVVKLQSILEANLEAFYAPTWDVTDPLRHSNKRCLTLSPSCLPPRVIYSACIAAAVQWFDWIALLGGREFDFLVDPGCVSVRFGQNGPNEFHVVTVWAEESSSATYAFHHSTALMKTAAQQLLEADQEEEQQLFAMIDDEIRAPTWLTPIIDQFPTPRSPSRLSTISSHSRCSSRSSNSSSGLSFASASYASSSSASSNPASSHEHKQSRRERARNSRVFVDKSKTEVTPYDGGKTTVLTGGVMLGAPPKPKAAKSAAPVGQAGRR</sequence>
<evidence type="ECO:0000313" key="4">
    <source>
        <dbReference type="EMBL" id="KIL71014.1"/>
    </source>
</evidence>
<evidence type="ECO:0000313" key="5">
    <source>
        <dbReference type="Proteomes" id="UP000054549"/>
    </source>
</evidence>
<dbReference type="InterPro" id="IPR033332">
    <property type="entry name" value="BTG"/>
</dbReference>
<evidence type="ECO:0000259" key="3">
    <source>
        <dbReference type="Pfam" id="PF07742"/>
    </source>
</evidence>
<dbReference type="InParanoid" id="A0A0C2TUR4"/>
<name>A0A0C2TUR4_AMAMK</name>
<keyword evidence="5" id="KW-1185">Reference proteome</keyword>
<protein>
    <recommendedName>
        <fullName evidence="3">Anti-proliferative protein domain-containing protein</fullName>
    </recommendedName>
</protein>
<gene>
    <name evidence="4" type="ORF">M378DRAFT_155967</name>
</gene>
<reference evidence="4 5" key="1">
    <citation type="submission" date="2014-04" db="EMBL/GenBank/DDBJ databases">
        <title>Evolutionary Origins and Diversification of the Mycorrhizal Mutualists.</title>
        <authorList>
            <consortium name="DOE Joint Genome Institute"/>
            <consortium name="Mycorrhizal Genomics Consortium"/>
            <person name="Kohler A."/>
            <person name="Kuo A."/>
            <person name="Nagy L.G."/>
            <person name="Floudas D."/>
            <person name="Copeland A."/>
            <person name="Barry K.W."/>
            <person name="Cichocki N."/>
            <person name="Veneault-Fourrey C."/>
            <person name="LaButti K."/>
            <person name="Lindquist E.A."/>
            <person name="Lipzen A."/>
            <person name="Lundell T."/>
            <person name="Morin E."/>
            <person name="Murat C."/>
            <person name="Riley R."/>
            <person name="Ohm R."/>
            <person name="Sun H."/>
            <person name="Tunlid A."/>
            <person name="Henrissat B."/>
            <person name="Grigoriev I.V."/>
            <person name="Hibbett D.S."/>
            <person name="Martin F."/>
        </authorList>
    </citation>
    <scope>NUCLEOTIDE SEQUENCE [LARGE SCALE GENOMIC DNA]</scope>
    <source>
        <strain evidence="4 5">Koide BX008</strain>
    </source>
</reference>
<proteinExistence type="inferred from homology"/>
<dbReference type="Gene3D" id="3.90.640.90">
    <property type="entry name" value="Anti-proliferative protein, N-terminal domain"/>
    <property type="match status" value="1"/>
</dbReference>
<comment type="similarity">
    <text evidence="1">Belongs to the BTG family.</text>
</comment>
<dbReference type="HOGENOM" id="CLU_047588_0_0_1"/>
<organism evidence="4 5">
    <name type="scientific">Amanita muscaria (strain Koide BX008)</name>
    <dbReference type="NCBI Taxonomy" id="946122"/>
    <lineage>
        <taxon>Eukaryota</taxon>
        <taxon>Fungi</taxon>
        <taxon>Dikarya</taxon>
        <taxon>Basidiomycota</taxon>
        <taxon>Agaricomycotina</taxon>
        <taxon>Agaricomycetes</taxon>
        <taxon>Agaricomycetidae</taxon>
        <taxon>Agaricales</taxon>
        <taxon>Pluteineae</taxon>
        <taxon>Amanitaceae</taxon>
        <taxon>Amanita</taxon>
    </lineage>
</organism>
<dbReference type="PANTHER" id="PTHR22978">
    <property type="entry name" value="B-CELL TRANSLOCATION GENE"/>
    <property type="match status" value="1"/>
</dbReference>
<dbReference type="STRING" id="946122.A0A0C2TUR4"/>
<accession>A0A0C2TUR4</accession>
<dbReference type="EMBL" id="KN818223">
    <property type="protein sequence ID" value="KIL71014.1"/>
    <property type="molecule type" value="Genomic_DNA"/>
</dbReference>
<dbReference type="OrthoDB" id="19928at2759"/>